<accession>A0A7J3UZT5</accession>
<dbReference type="GO" id="GO:0005829">
    <property type="term" value="C:cytosol"/>
    <property type="evidence" value="ECO:0007669"/>
    <property type="project" value="TreeGrafter"/>
</dbReference>
<organism evidence="2">
    <name type="scientific">Candidatus Methanosuratincola petrocarbonis</name>
    <name type="common">ex Vanwonterghem et al. 2016</name>
    <dbReference type="NCBI Taxonomy" id="1867261"/>
    <lineage>
        <taxon>Archaea</taxon>
        <taxon>Thermoproteota</taxon>
        <taxon>Methanosuratincolia</taxon>
        <taxon>Candidatus Methanomethylicales</taxon>
        <taxon>Candidatus Methanomethylicaceae</taxon>
        <taxon>Candidatus Methanosuratincola (ex Vanwonterghem et al. 2016)</taxon>
    </lineage>
</organism>
<dbReference type="SUPFAM" id="SSF89550">
    <property type="entry name" value="PHP domain-like"/>
    <property type="match status" value="1"/>
</dbReference>
<dbReference type="GO" id="GO:0008270">
    <property type="term" value="F:zinc ion binding"/>
    <property type="evidence" value="ECO:0007669"/>
    <property type="project" value="TreeGrafter"/>
</dbReference>
<proteinExistence type="predicted"/>
<dbReference type="Gene3D" id="3.20.20.140">
    <property type="entry name" value="Metal-dependent hydrolases"/>
    <property type="match status" value="1"/>
</dbReference>
<dbReference type="SMART" id="SM00481">
    <property type="entry name" value="POLIIIAc"/>
    <property type="match status" value="1"/>
</dbReference>
<comment type="caution">
    <text evidence="2">The sequence shown here is derived from an EMBL/GenBank/DDBJ whole genome shotgun (WGS) entry which is preliminary data.</text>
</comment>
<feature type="domain" description="Polymerase/histidinol phosphatase N-terminal" evidence="1">
    <location>
        <begin position="6"/>
        <end position="80"/>
    </location>
</feature>
<dbReference type="PANTHER" id="PTHR36928">
    <property type="entry name" value="PHOSPHATASE YCDX-RELATED"/>
    <property type="match status" value="1"/>
</dbReference>
<name>A0A7J3UZT5_9CREN</name>
<dbReference type="GO" id="GO:0042578">
    <property type="term" value="F:phosphoric ester hydrolase activity"/>
    <property type="evidence" value="ECO:0007669"/>
    <property type="project" value="TreeGrafter"/>
</dbReference>
<protein>
    <submittedName>
        <fullName evidence="2">Histidinol phosphate phosphatase domain-containing protein</fullName>
    </submittedName>
</protein>
<sequence length="221" mass="23900">MDRRICDFHMHSFYSDGDLLPAEIARRTHVLGNRLIAITDHADASNLEWVVNALRRASEGISRYLEDFELVPGVELTHVPPASIPGLAREAKRLGAKVVVVHGETPVEPVEAGTNRAACLCSDVDILAHPGLVAEEDVLASKDNGVFLELSYRGGHCLGNGRVARLAMQLGASLVVDSDAHTVGDHLTPEMSLLVARGAGLSEAEAEKVVFRNPQDLIKRF</sequence>
<dbReference type="EMBL" id="DRVT01000051">
    <property type="protein sequence ID" value="HHI49361.1"/>
    <property type="molecule type" value="Genomic_DNA"/>
</dbReference>
<evidence type="ECO:0000259" key="1">
    <source>
        <dbReference type="SMART" id="SM00481"/>
    </source>
</evidence>
<dbReference type="PANTHER" id="PTHR36928:SF1">
    <property type="entry name" value="PHOSPHATASE YCDX-RELATED"/>
    <property type="match status" value="1"/>
</dbReference>
<dbReference type="InterPro" id="IPR003141">
    <property type="entry name" value="Pol/His_phosphatase_N"/>
</dbReference>
<evidence type="ECO:0000313" key="2">
    <source>
        <dbReference type="EMBL" id="HHI49361.1"/>
    </source>
</evidence>
<dbReference type="AlphaFoldDB" id="A0A7J3UZT5"/>
<dbReference type="CDD" id="cd07432">
    <property type="entry name" value="PHP_HisPPase"/>
    <property type="match status" value="1"/>
</dbReference>
<reference evidence="2" key="1">
    <citation type="journal article" date="2020" name="mSystems">
        <title>Genome- and Community-Level Interaction Insights into Carbon Utilization and Element Cycling Functions of Hydrothermarchaeota in Hydrothermal Sediment.</title>
        <authorList>
            <person name="Zhou Z."/>
            <person name="Liu Y."/>
            <person name="Xu W."/>
            <person name="Pan J."/>
            <person name="Luo Z.H."/>
            <person name="Li M."/>
        </authorList>
    </citation>
    <scope>NUCLEOTIDE SEQUENCE [LARGE SCALE GENOMIC DNA]</scope>
    <source>
        <strain evidence="2">SpSt-1038</strain>
    </source>
</reference>
<dbReference type="NCBIfam" id="NF004981">
    <property type="entry name" value="PRK06361.1"/>
    <property type="match status" value="1"/>
</dbReference>
<dbReference type="InterPro" id="IPR050243">
    <property type="entry name" value="PHP_phosphatase"/>
</dbReference>
<gene>
    <name evidence="2" type="ORF">ENL91_04235</name>
</gene>
<dbReference type="InterPro" id="IPR016195">
    <property type="entry name" value="Pol/histidinol_Pase-like"/>
</dbReference>